<dbReference type="RefSeq" id="WP_005024762.1">
    <property type="nucleotide sequence ID" value="NZ_KE150239.1"/>
</dbReference>
<reference evidence="14 15" key="1">
    <citation type="submission" date="2010-10" db="EMBL/GenBank/DDBJ databases">
        <authorList>
            <consortium name="The Broad Institute Genome Sequencing Platform"/>
            <person name="Ward D."/>
            <person name="Earl A."/>
            <person name="Feldgarden M."/>
            <person name="Young S.K."/>
            <person name="Gargeya S."/>
            <person name="Zeng Q."/>
            <person name="Alvarado L."/>
            <person name="Berlin A."/>
            <person name="Bochicchio J."/>
            <person name="Chapman S.B."/>
            <person name="Chen Z."/>
            <person name="Freedman E."/>
            <person name="Gellesch M."/>
            <person name="Goldberg J."/>
            <person name="Griggs A."/>
            <person name="Gujja S."/>
            <person name="Heilman E."/>
            <person name="Heiman D."/>
            <person name="Howarth C."/>
            <person name="Mehta T."/>
            <person name="Neiman D."/>
            <person name="Pearson M."/>
            <person name="Roberts A."/>
            <person name="Saif S."/>
            <person name="Shea T."/>
            <person name="Shenoy N."/>
            <person name="Sisk P."/>
            <person name="Stolte C."/>
            <person name="Sykes S."/>
            <person name="White J."/>
            <person name="Yandava C."/>
            <person name="Allen-Vercoe E."/>
            <person name="Sibley C."/>
            <person name="Ambrose C.E."/>
            <person name="Strauss J."/>
            <person name="Daigneault M."/>
            <person name="Haas B."/>
            <person name="Nusbaum C."/>
            <person name="Birren B."/>
        </authorList>
    </citation>
    <scope>NUCLEOTIDE SEQUENCE [LARGE SCALE GENOMIC DNA]</scope>
    <source>
        <strain evidence="14 15">3_1_6</strain>
    </source>
</reference>
<dbReference type="Gene3D" id="3.30.1330.90">
    <property type="entry name" value="D-3-phosphoglycerate dehydrogenase, domain 3"/>
    <property type="match status" value="1"/>
</dbReference>
<evidence type="ECO:0000256" key="11">
    <source>
        <dbReference type="RuleBase" id="RU366059"/>
    </source>
</evidence>
<dbReference type="EMBL" id="ADCP02000002">
    <property type="protein sequence ID" value="EFV45626.1"/>
    <property type="molecule type" value="Genomic_DNA"/>
</dbReference>
<dbReference type="HOGENOM" id="CLU_022305_3_2_7"/>
<dbReference type="InterPro" id="IPR004642">
    <property type="entry name" value="Ser_deHydtase_asu"/>
</dbReference>
<dbReference type="GO" id="GO:0051539">
    <property type="term" value="F:4 iron, 4 sulfur cluster binding"/>
    <property type="evidence" value="ECO:0007669"/>
    <property type="project" value="UniProtKB-UniRule"/>
</dbReference>
<dbReference type="OrthoDB" id="9805537at2"/>
<dbReference type="GO" id="GO:0046872">
    <property type="term" value="F:metal ion binding"/>
    <property type="evidence" value="ECO:0007669"/>
    <property type="project" value="UniProtKB-KW"/>
</dbReference>
<dbReference type="PANTHER" id="PTHR30182">
    <property type="entry name" value="L-SERINE DEHYDRATASE"/>
    <property type="match status" value="1"/>
</dbReference>
<keyword evidence="5 11" id="KW-0004">4Fe-4S</keyword>
<dbReference type="SUPFAM" id="SSF143548">
    <property type="entry name" value="Serine metabolism enzymes domain"/>
    <property type="match status" value="1"/>
</dbReference>
<evidence type="ECO:0000256" key="4">
    <source>
        <dbReference type="ARBA" id="ARBA00022432"/>
    </source>
</evidence>
<evidence type="ECO:0000256" key="3">
    <source>
        <dbReference type="ARBA" id="ARBA00008636"/>
    </source>
</evidence>
<comment type="pathway">
    <text evidence="2">Carbohydrate biosynthesis; gluconeogenesis.</text>
</comment>
<dbReference type="NCBIfam" id="TIGR00718">
    <property type="entry name" value="sda_alpha"/>
    <property type="match status" value="1"/>
</dbReference>
<protein>
    <recommendedName>
        <fullName evidence="11">L-serine dehydratase</fullName>
        <ecNumber evidence="11">4.3.1.17</ecNumber>
    </recommendedName>
</protein>
<dbReference type="InterPro" id="IPR005130">
    <property type="entry name" value="Ser_deHydtase-like_asu"/>
</dbReference>
<evidence type="ECO:0000256" key="9">
    <source>
        <dbReference type="ARBA" id="ARBA00023239"/>
    </source>
</evidence>
<dbReference type="PANTHER" id="PTHR30182:SF1">
    <property type="entry name" value="L-SERINE DEHYDRATASE 1"/>
    <property type="match status" value="1"/>
</dbReference>
<evidence type="ECO:0000259" key="13">
    <source>
        <dbReference type="Pfam" id="PF03315"/>
    </source>
</evidence>
<evidence type="ECO:0000256" key="1">
    <source>
        <dbReference type="ARBA" id="ARBA00001966"/>
    </source>
</evidence>
<gene>
    <name evidence="14" type="ORF">HMPREF0179_00558</name>
</gene>
<dbReference type="Pfam" id="PF03315">
    <property type="entry name" value="SDH_beta"/>
    <property type="match status" value="1"/>
</dbReference>
<proteinExistence type="inferred from homology"/>
<comment type="similarity">
    <text evidence="3 11">Belongs to the iron-sulfur dependent L-serine dehydratase family.</text>
</comment>
<dbReference type="GO" id="GO:0006094">
    <property type="term" value="P:gluconeogenesis"/>
    <property type="evidence" value="ECO:0007669"/>
    <property type="project" value="UniProtKB-KW"/>
</dbReference>
<dbReference type="InterPro" id="IPR051318">
    <property type="entry name" value="Fe-S_L-Ser"/>
</dbReference>
<keyword evidence="15" id="KW-1185">Reference proteome</keyword>
<keyword evidence="7 11" id="KW-0408">Iron</keyword>
<keyword evidence="6 11" id="KW-0479">Metal-binding</keyword>
<keyword evidence="4 11" id="KW-0312">Gluconeogenesis</keyword>
<dbReference type="InterPro" id="IPR029009">
    <property type="entry name" value="ASB_dom_sf"/>
</dbReference>
<organism evidence="14 15">
    <name type="scientific">Bilophila wadsworthia (strain 3_1_6)</name>
    <dbReference type="NCBI Taxonomy" id="563192"/>
    <lineage>
        <taxon>Bacteria</taxon>
        <taxon>Pseudomonadati</taxon>
        <taxon>Thermodesulfobacteriota</taxon>
        <taxon>Desulfovibrionia</taxon>
        <taxon>Desulfovibrionales</taxon>
        <taxon>Desulfovibrionaceae</taxon>
        <taxon>Bilophila</taxon>
    </lineage>
</organism>
<feature type="domain" description="Serine dehydratase-like alpha subunit" evidence="12">
    <location>
        <begin position="255"/>
        <end position="505"/>
    </location>
</feature>
<comment type="caution">
    <text evidence="14">The sequence shown here is derived from an EMBL/GenBank/DDBJ whole genome shotgun (WGS) entry which is preliminary data.</text>
</comment>
<evidence type="ECO:0000256" key="2">
    <source>
        <dbReference type="ARBA" id="ARBA00004742"/>
    </source>
</evidence>
<dbReference type="Proteomes" id="UP000006034">
    <property type="component" value="Unassembled WGS sequence"/>
</dbReference>
<comment type="cofactor">
    <cofactor evidence="1 11">
        <name>[4Fe-4S] cluster</name>
        <dbReference type="ChEBI" id="CHEBI:49883"/>
    </cofactor>
</comment>
<comment type="catalytic activity">
    <reaction evidence="10 11">
        <text>L-serine = pyruvate + NH4(+)</text>
        <dbReference type="Rhea" id="RHEA:19169"/>
        <dbReference type="ChEBI" id="CHEBI:15361"/>
        <dbReference type="ChEBI" id="CHEBI:28938"/>
        <dbReference type="ChEBI" id="CHEBI:33384"/>
        <dbReference type="EC" id="4.3.1.17"/>
    </reaction>
</comment>
<dbReference type="STRING" id="563192.HMPREF0179_00558"/>
<dbReference type="AlphaFoldDB" id="E5Y2Z7"/>
<evidence type="ECO:0000313" key="14">
    <source>
        <dbReference type="EMBL" id="EFV45626.1"/>
    </source>
</evidence>
<evidence type="ECO:0000313" key="15">
    <source>
        <dbReference type="Proteomes" id="UP000006034"/>
    </source>
</evidence>
<sequence length="526" mass="54310">MTHCTACRAARPQSARLLSLFDSLGPIMSGPSSSHTAGMARIGRMGRSLVGGTPERITLHFFGALSHTYKGHASDSAVVAGLIGEREDSPNVRHALRLAAERGVEVEIRTHPDSGRNPNTVSMELVRGGRTYAVAGVSVGGGEIEMTELEGFPVCLRGNEDGALFIGPDGLGRAVFEERLGALSGFSCVKDGERALYLCLAEKPFPEGMDMPGLEMFPVRNILGNKLADAEPLFSTLAAMAEMAGGDLPGLIERYEARRSGVDRDTIRAAVLGSWEIMKASMTDGLAGKSDMLAGLVPGDAGFRLARRVESGQALSGRTIGMAVARALAVMENNGSMRCVVAAPTAGACGVLPGAFLSAAEERGLGDDAIVDGLLVAAAVGVLVAMRAPISGAIGGCQSEIGVASAMTAAGLAQLGGGTPEQVIHAAAIALKNLLGLICDPVAGPVEIPCIKRNAVGVSNAFAAADMALAGIASRIPPDEVVDALINVQGLLHPDLRGNLRGGLASTATGRALKDEWYARMKRMQA</sequence>
<evidence type="ECO:0000256" key="5">
    <source>
        <dbReference type="ARBA" id="ARBA00022485"/>
    </source>
</evidence>
<dbReference type="GeneID" id="78087254"/>
<keyword evidence="9 11" id="KW-0456">Lyase</keyword>
<dbReference type="Pfam" id="PF03313">
    <property type="entry name" value="SDH_alpha"/>
    <property type="match status" value="1"/>
</dbReference>
<dbReference type="GO" id="GO:0003941">
    <property type="term" value="F:L-serine ammonia-lyase activity"/>
    <property type="evidence" value="ECO:0007669"/>
    <property type="project" value="UniProtKB-UniRule"/>
</dbReference>
<dbReference type="eggNOG" id="COG1760">
    <property type="taxonomic scope" value="Bacteria"/>
</dbReference>
<accession>E5Y2Z7</accession>
<dbReference type="EC" id="4.3.1.17" evidence="11"/>
<reference evidence="14 15" key="2">
    <citation type="submission" date="2013-04" db="EMBL/GenBank/DDBJ databases">
        <title>The Genome Sequence of Bilophila wadsworthia 3_1_6.</title>
        <authorList>
            <consortium name="The Broad Institute Genomics Platform"/>
            <person name="Earl A."/>
            <person name="Ward D."/>
            <person name="Feldgarden M."/>
            <person name="Gevers D."/>
            <person name="Sibley C."/>
            <person name="Strauss J."/>
            <person name="Allen-Vercoe E."/>
            <person name="Walker B."/>
            <person name="Young S."/>
            <person name="Zeng Q."/>
            <person name="Gargeya S."/>
            <person name="Fitzgerald M."/>
            <person name="Haas B."/>
            <person name="Abouelleil A."/>
            <person name="Allen A.W."/>
            <person name="Alvarado L."/>
            <person name="Arachchi H.M."/>
            <person name="Berlin A.M."/>
            <person name="Chapman S.B."/>
            <person name="Gainer-Dewar J."/>
            <person name="Goldberg J."/>
            <person name="Griggs A."/>
            <person name="Gujja S."/>
            <person name="Hansen M."/>
            <person name="Howarth C."/>
            <person name="Imamovic A."/>
            <person name="Ireland A."/>
            <person name="Larimer J."/>
            <person name="McCowan C."/>
            <person name="Murphy C."/>
            <person name="Pearson M."/>
            <person name="Poon T.W."/>
            <person name="Priest M."/>
            <person name="Roberts A."/>
            <person name="Saif S."/>
            <person name="Shea T."/>
            <person name="Sisk P."/>
            <person name="Sykes S."/>
            <person name="Wortman J."/>
            <person name="Nusbaum C."/>
            <person name="Birren B."/>
        </authorList>
    </citation>
    <scope>NUCLEOTIDE SEQUENCE [LARGE SCALE GENOMIC DNA]</scope>
    <source>
        <strain evidence="14 15">3_1_6</strain>
    </source>
</reference>
<keyword evidence="8 11" id="KW-0411">Iron-sulfur</keyword>
<evidence type="ECO:0000259" key="12">
    <source>
        <dbReference type="Pfam" id="PF03313"/>
    </source>
</evidence>
<evidence type="ECO:0000256" key="6">
    <source>
        <dbReference type="ARBA" id="ARBA00022723"/>
    </source>
</evidence>
<name>E5Y2Z7_BILW3</name>
<dbReference type="InterPro" id="IPR005131">
    <property type="entry name" value="Ser_deHydtase_bsu"/>
</dbReference>
<evidence type="ECO:0000256" key="7">
    <source>
        <dbReference type="ARBA" id="ARBA00023004"/>
    </source>
</evidence>
<feature type="domain" description="Serine dehydratase beta chain" evidence="13">
    <location>
        <begin position="27"/>
        <end position="100"/>
    </location>
</feature>
<evidence type="ECO:0000256" key="8">
    <source>
        <dbReference type="ARBA" id="ARBA00023014"/>
    </source>
</evidence>
<evidence type="ECO:0000256" key="10">
    <source>
        <dbReference type="ARBA" id="ARBA00049406"/>
    </source>
</evidence>